<organism evidence="4 5">
    <name type="scientific">Parthenolecanium corni</name>
    <dbReference type="NCBI Taxonomy" id="536013"/>
    <lineage>
        <taxon>Eukaryota</taxon>
        <taxon>Metazoa</taxon>
        <taxon>Ecdysozoa</taxon>
        <taxon>Arthropoda</taxon>
        <taxon>Hexapoda</taxon>
        <taxon>Insecta</taxon>
        <taxon>Pterygota</taxon>
        <taxon>Neoptera</taxon>
        <taxon>Paraneoptera</taxon>
        <taxon>Hemiptera</taxon>
        <taxon>Sternorrhyncha</taxon>
        <taxon>Coccoidea</taxon>
        <taxon>Coccidae</taxon>
        <taxon>Parthenolecanium</taxon>
    </lineage>
</organism>
<accession>A0AAN9T8F6</accession>
<feature type="domain" description="USP" evidence="3">
    <location>
        <begin position="95"/>
        <end position="609"/>
    </location>
</feature>
<dbReference type="InterPro" id="IPR001394">
    <property type="entry name" value="Peptidase_C19_UCH"/>
</dbReference>
<evidence type="ECO:0000256" key="2">
    <source>
        <dbReference type="SAM" id="MobiDB-lite"/>
    </source>
</evidence>
<name>A0AAN9T8F6_9HEMI</name>
<proteinExistence type="inferred from homology"/>
<dbReference type="Proteomes" id="UP001367676">
    <property type="component" value="Unassembled WGS sequence"/>
</dbReference>
<dbReference type="GO" id="GO:0004843">
    <property type="term" value="F:cysteine-type deubiquitinase activity"/>
    <property type="evidence" value="ECO:0007669"/>
    <property type="project" value="InterPro"/>
</dbReference>
<dbReference type="EMBL" id="JBBCAQ010000036">
    <property type="protein sequence ID" value="KAK7576530.1"/>
    <property type="molecule type" value="Genomic_DNA"/>
</dbReference>
<dbReference type="Gene3D" id="3.90.70.10">
    <property type="entry name" value="Cysteine proteinases"/>
    <property type="match status" value="1"/>
</dbReference>
<dbReference type="PANTHER" id="PTHR24006">
    <property type="entry name" value="UBIQUITIN CARBOXYL-TERMINAL HYDROLASE"/>
    <property type="match status" value="1"/>
</dbReference>
<dbReference type="GO" id="GO:0005634">
    <property type="term" value="C:nucleus"/>
    <property type="evidence" value="ECO:0007669"/>
    <property type="project" value="TreeGrafter"/>
</dbReference>
<dbReference type="GO" id="GO:0005829">
    <property type="term" value="C:cytosol"/>
    <property type="evidence" value="ECO:0007669"/>
    <property type="project" value="TreeGrafter"/>
</dbReference>
<dbReference type="AlphaFoldDB" id="A0AAN9T8F6"/>
<comment type="similarity">
    <text evidence="1">Belongs to the peptidase C19 family.</text>
</comment>
<reference evidence="4 5" key="1">
    <citation type="submission" date="2024-03" db="EMBL/GenBank/DDBJ databases">
        <title>Adaptation during the transition from Ophiocordyceps entomopathogen to insect associate is accompanied by gene loss and intensified selection.</title>
        <authorList>
            <person name="Ward C.M."/>
            <person name="Onetto C.A."/>
            <person name="Borneman A.R."/>
        </authorList>
    </citation>
    <scope>NUCLEOTIDE SEQUENCE [LARGE SCALE GENOMIC DNA]</scope>
    <source>
        <strain evidence="4">AWRI1</strain>
        <tissue evidence="4">Single Adult Female</tissue>
    </source>
</reference>
<keyword evidence="5" id="KW-1185">Reference proteome</keyword>
<evidence type="ECO:0000313" key="5">
    <source>
        <dbReference type="Proteomes" id="UP001367676"/>
    </source>
</evidence>
<dbReference type="InterPro" id="IPR038765">
    <property type="entry name" value="Papain-like_cys_pep_sf"/>
</dbReference>
<dbReference type="InterPro" id="IPR050164">
    <property type="entry name" value="Peptidase_C19"/>
</dbReference>
<dbReference type="GO" id="GO:0016579">
    <property type="term" value="P:protein deubiquitination"/>
    <property type="evidence" value="ECO:0007669"/>
    <property type="project" value="InterPro"/>
</dbReference>
<sequence length="611" mass="70053">MRDTDEGNQLPKKKRRLSRLQRDDSRQSTEAWVTEVKSESESYWSSPGKTETEPFQMPAGPDTMVNSYGLNDPYHQTLLQKPSEENGYCDRGPIAALFNVGNTCFLNSVLYTLRYAPSFLHKLHHLNCDCEFLIRQAQIKEGFYSLGRNGKNISGVNLNVRTQAAFSKLHQVYMSLCLNEIKEREESFQPTSFLHALREVNPMFEGNQQHDAHELLVCIIDILRETCEFIYQQNNFIERITPPPSASSTSSTFKSVMRKSLKFSKIIRSDKRTTSLRENRSEGDFEKYLNGDSDGKDDINGLYPEDHHPSSQSTLFDDFRGVSLLRTTCLECEQVTERKETFCDICVPIQYDEEKDVDELYQSIIVTEEYLMDCNKYWCEKCLRYNEAKRCVKFEKLPRLLTLHLKRFSSGFGNSLTKVNDYMPTPLLLSCFCEECLQMKGSDERSHFYTLYAIIMHVGQVSVSGHYVAYVKQTDQGQDYMFCTKDKPKTSSLSRGTSINSVASNSNNMLDKGTISKYLMKLSSKSFNGSSGNMNSREVDMKNRHIPTCKGTDCCSIRRREMDDSEHTWLQCDDHKIQPLSTDDLLDMLSPSAAKSGSGTPYLLFYSRVDL</sequence>
<feature type="region of interest" description="Disordered" evidence="2">
    <location>
        <begin position="1"/>
        <end position="59"/>
    </location>
</feature>
<dbReference type="InterPro" id="IPR028889">
    <property type="entry name" value="USP"/>
</dbReference>
<comment type="caution">
    <text evidence="4">The sequence shown here is derived from an EMBL/GenBank/DDBJ whole genome shotgun (WGS) entry which is preliminary data.</text>
</comment>
<dbReference type="PROSITE" id="PS50235">
    <property type="entry name" value="USP_3"/>
    <property type="match status" value="1"/>
</dbReference>
<evidence type="ECO:0000313" key="4">
    <source>
        <dbReference type="EMBL" id="KAK7576530.1"/>
    </source>
</evidence>
<gene>
    <name evidence="4" type="ORF">V9T40_012816</name>
</gene>
<dbReference type="SUPFAM" id="SSF54001">
    <property type="entry name" value="Cysteine proteinases"/>
    <property type="match status" value="1"/>
</dbReference>
<evidence type="ECO:0000259" key="3">
    <source>
        <dbReference type="PROSITE" id="PS50235"/>
    </source>
</evidence>
<dbReference type="Pfam" id="PF00443">
    <property type="entry name" value="UCH"/>
    <property type="match status" value="1"/>
</dbReference>
<dbReference type="InterPro" id="IPR018200">
    <property type="entry name" value="USP_CS"/>
</dbReference>
<dbReference type="PROSITE" id="PS00973">
    <property type="entry name" value="USP_2"/>
    <property type="match status" value="1"/>
</dbReference>
<dbReference type="PANTHER" id="PTHR24006:SF905">
    <property type="entry name" value="UBIQUITIN CARBOXYL-TERMINAL HYDROLASE 1"/>
    <property type="match status" value="1"/>
</dbReference>
<protein>
    <recommendedName>
        <fullName evidence="3">USP domain-containing protein</fullName>
    </recommendedName>
</protein>
<evidence type="ECO:0000256" key="1">
    <source>
        <dbReference type="ARBA" id="ARBA00009085"/>
    </source>
</evidence>